<dbReference type="GO" id="GO:0003677">
    <property type="term" value="F:DNA binding"/>
    <property type="evidence" value="ECO:0007669"/>
    <property type="project" value="UniProtKB-KW"/>
</dbReference>
<comment type="caution">
    <text evidence="1">The sequence shown here is derived from an EMBL/GenBank/DDBJ whole genome shotgun (WGS) entry which is preliminary data.</text>
</comment>
<evidence type="ECO:0000313" key="1">
    <source>
        <dbReference type="EMBL" id="MBB6695932.1"/>
    </source>
</evidence>
<evidence type="ECO:0000313" key="2">
    <source>
        <dbReference type="Proteomes" id="UP000553776"/>
    </source>
</evidence>
<keyword evidence="2" id="KW-1185">Reference proteome</keyword>
<accession>A0A841U8A4</accession>
<dbReference type="Proteomes" id="UP000553776">
    <property type="component" value="Unassembled WGS sequence"/>
</dbReference>
<dbReference type="InterPro" id="IPR058532">
    <property type="entry name" value="YjbR/MT2646/Rv2570-like"/>
</dbReference>
<dbReference type="SUPFAM" id="SSF142906">
    <property type="entry name" value="YjbR-like"/>
    <property type="match status" value="1"/>
</dbReference>
<dbReference type="Gene3D" id="3.90.1150.30">
    <property type="match status" value="1"/>
</dbReference>
<dbReference type="AlphaFoldDB" id="A0A841U8A4"/>
<name>A0A841U8A4_9BACL</name>
<dbReference type="InterPro" id="IPR038056">
    <property type="entry name" value="YjbR-like_sf"/>
</dbReference>
<keyword evidence="1" id="KW-0238">DNA-binding</keyword>
<dbReference type="RefSeq" id="WP_185139880.1">
    <property type="nucleotide sequence ID" value="NZ_JACJVR010000149.1"/>
</dbReference>
<reference evidence="1 2" key="1">
    <citation type="submission" date="2020-08" db="EMBL/GenBank/DDBJ databases">
        <title>Cohnella phylogeny.</title>
        <authorList>
            <person name="Dunlap C."/>
        </authorList>
    </citation>
    <scope>NUCLEOTIDE SEQUENCE [LARGE SCALE GENOMIC DNA]</scope>
    <source>
        <strain evidence="1 2">DSM 25239</strain>
    </source>
</reference>
<proteinExistence type="predicted"/>
<protein>
    <submittedName>
        <fullName evidence="1">MmcQ/YjbR family DNA-binding protein</fullName>
    </submittedName>
</protein>
<dbReference type="EMBL" id="JACJVR010000149">
    <property type="protein sequence ID" value="MBB6695932.1"/>
    <property type="molecule type" value="Genomic_DNA"/>
</dbReference>
<organism evidence="1 2">
    <name type="scientific">Cohnella xylanilytica</name>
    <dbReference type="NCBI Taxonomy" id="557555"/>
    <lineage>
        <taxon>Bacteria</taxon>
        <taxon>Bacillati</taxon>
        <taxon>Bacillota</taxon>
        <taxon>Bacilli</taxon>
        <taxon>Bacillales</taxon>
        <taxon>Paenibacillaceae</taxon>
        <taxon>Cohnella</taxon>
    </lineage>
</organism>
<dbReference type="Pfam" id="PF04237">
    <property type="entry name" value="YjbR"/>
    <property type="match status" value="1"/>
</dbReference>
<sequence length="135" mass="15000">MGKYENEHQLTSPNSKRALERMRAICSRLPETEEKIDGFGHTAFQVRGKSFVLMGENHEDGTCNVSLKASKTTQEILLQQEGTAFFKTPYIGQHGWVSVRAEEATPWEEVASVALEGYCLAAPKRLAAQVQSSAR</sequence>
<gene>
    <name evidence="1" type="ORF">H7B90_31535</name>
</gene>